<evidence type="ECO:0000313" key="1">
    <source>
        <dbReference type="EMBL" id="MEC6060739.1"/>
    </source>
</evidence>
<dbReference type="Proteomes" id="UP001176846">
    <property type="component" value="Unassembled WGS sequence"/>
</dbReference>
<proteinExistence type="predicted"/>
<evidence type="ECO:0000313" key="2">
    <source>
        <dbReference type="Proteomes" id="UP001176846"/>
    </source>
</evidence>
<gene>
    <name evidence="1" type="ORF">QAB22_030375</name>
</gene>
<reference evidence="1" key="2">
    <citation type="submission" date="2024-01" db="EMBL/GenBank/DDBJ databases">
        <authorList>
            <person name="Macesic N."/>
        </authorList>
    </citation>
    <scope>NUCLEOTIDE SEQUENCE</scope>
    <source>
        <strain evidence="1">CPO071</strain>
    </source>
</reference>
<name>A0AAW9PSM3_KLEVA</name>
<sequence length="251" mass="28741">MDKGQRDRWRMFYLSEQKLFSQLNEQCKCLYSSGDDELKYSEFMNQNGTVLNKPPRFVHWIGHLKGDDTEIKDQAGLVRNDYVRAVGQENFSKFPSRFPVFYHNVEQINVTQHRAFSSVRVEGEFVTVKTYTDVKGIPPDLEKLRTAGFTPEVLDDVLFKSLVIPVAELHELAGVDRIQARRQTGIQYRATVRHVGESRGRRTMLGLMVIDQDSDPAVVFPVPEAPRPHSLAAAGREIVLPVETPFQFFIK</sequence>
<dbReference type="RefSeq" id="WP_227413365.1">
    <property type="nucleotide sequence ID" value="NZ_JARTTN020000004.1"/>
</dbReference>
<dbReference type="AlphaFoldDB" id="A0AAW9PSM3"/>
<accession>A0AAW9PSM3</accession>
<comment type="caution">
    <text evidence="1">The sequence shown here is derived from an EMBL/GenBank/DDBJ whole genome shotgun (WGS) entry which is preliminary data.</text>
</comment>
<protein>
    <submittedName>
        <fullName evidence="1">Uncharacterized protein</fullName>
    </submittedName>
</protein>
<organism evidence="1 2">
    <name type="scientific">Klebsiella variicola</name>
    <dbReference type="NCBI Taxonomy" id="244366"/>
    <lineage>
        <taxon>Bacteria</taxon>
        <taxon>Pseudomonadati</taxon>
        <taxon>Pseudomonadota</taxon>
        <taxon>Gammaproteobacteria</taxon>
        <taxon>Enterobacterales</taxon>
        <taxon>Enterobacteriaceae</taxon>
        <taxon>Klebsiella/Raoultella group</taxon>
        <taxon>Klebsiella</taxon>
        <taxon>Klebsiella pneumoniae complex</taxon>
    </lineage>
</organism>
<reference evidence="1" key="1">
    <citation type="journal article" date="2023" name="Nat. Commun.">
        <title>Genomic dissection of endemic carbapenem resistance reveals metallo-beta-lactamase dissemination through clonal, plasmid and integron transfer.</title>
        <authorList>
            <person name="Macesic N."/>
            <person name="Hawkey J."/>
            <person name="Vezina B."/>
            <person name="Wisniewski J.A."/>
            <person name="Cottingham H."/>
            <person name="Blakeway L.V."/>
            <person name="Harshegyi T."/>
            <person name="Pragastis K."/>
            <person name="Badoordeen G.Z."/>
            <person name="Dennison A."/>
            <person name="Spelman D.W."/>
            <person name="Jenney A.W.J."/>
            <person name="Peleg A.Y."/>
        </authorList>
    </citation>
    <scope>NUCLEOTIDE SEQUENCE</scope>
    <source>
        <strain evidence="1">CPO071</strain>
    </source>
</reference>
<dbReference type="EMBL" id="JARTTN020000004">
    <property type="protein sequence ID" value="MEC6060739.1"/>
    <property type="molecule type" value="Genomic_DNA"/>
</dbReference>